<keyword evidence="10" id="KW-1185">Reference proteome</keyword>
<evidence type="ECO:0000256" key="1">
    <source>
        <dbReference type="ARBA" id="ARBA00004123"/>
    </source>
</evidence>
<dbReference type="InterPro" id="IPR036390">
    <property type="entry name" value="WH_DNA-bd_sf"/>
</dbReference>
<dbReference type="Gene3D" id="1.10.10.580">
    <property type="entry name" value="Structural maintenance of chromosome 1. Chain E"/>
    <property type="match status" value="1"/>
</dbReference>
<comment type="subcellular location">
    <subcellularLocation>
        <location evidence="2">Chromosome</location>
    </subcellularLocation>
    <subcellularLocation>
        <location evidence="1">Nucleus</location>
    </subcellularLocation>
</comment>
<feature type="region of interest" description="Disordered" evidence="6">
    <location>
        <begin position="246"/>
        <end position="395"/>
    </location>
</feature>
<dbReference type="InterPro" id="IPR039781">
    <property type="entry name" value="Rad21/Rec8-like"/>
</dbReference>
<accession>A0ABN7SYJ0</accession>
<feature type="compositionally biased region" description="Polar residues" evidence="6">
    <location>
        <begin position="326"/>
        <end position="341"/>
    </location>
</feature>
<protein>
    <submittedName>
        <fullName evidence="9">Oidioi.mRNA.OKI2018_I69.chr1.g3474.t1.cds</fullName>
    </submittedName>
</protein>
<keyword evidence="4" id="KW-0158">Chromosome</keyword>
<feature type="compositionally biased region" description="Low complexity" evidence="6">
    <location>
        <begin position="347"/>
        <end position="363"/>
    </location>
</feature>
<feature type="compositionally biased region" description="Pro residues" evidence="6">
    <location>
        <begin position="632"/>
        <end position="647"/>
    </location>
</feature>
<evidence type="ECO:0000313" key="10">
    <source>
        <dbReference type="Proteomes" id="UP001158576"/>
    </source>
</evidence>
<dbReference type="InterPro" id="IPR006910">
    <property type="entry name" value="Rad21_Rec8_N"/>
</dbReference>
<feature type="compositionally biased region" description="Low complexity" evidence="6">
    <location>
        <begin position="622"/>
        <end position="631"/>
    </location>
</feature>
<keyword evidence="5" id="KW-0539">Nucleus</keyword>
<dbReference type="PANTHER" id="PTHR12585:SF69">
    <property type="entry name" value="FI11703P"/>
    <property type="match status" value="1"/>
</dbReference>
<evidence type="ECO:0000256" key="5">
    <source>
        <dbReference type="ARBA" id="ARBA00023242"/>
    </source>
</evidence>
<feature type="region of interest" description="Disordered" evidence="6">
    <location>
        <begin position="580"/>
        <end position="685"/>
    </location>
</feature>
<dbReference type="SUPFAM" id="SSF46785">
    <property type="entry name" value="Winged helix' DNA-binding domain"/>
    <property type="match status" value="1"/>
</dbReference>
<gene>
    <name evidence="9" type="ORF">OKIOD_LOCUS12239</name>
</gene>
<evidence type="ECO:0000256" key="2">
    <source>
        <dbReference type="ARBA" id="ARBA00004286"/>
    </source>
</evidence>
<evidence type="ECO:0000256" key="4">
    <source>
        <dbReference type="ARBA" id="ARBA00022454"/>
    </source>
</evidence>
<dbReference type="Pfam" id="PF04824">
    <property type="entry name" value="Rad21_Rec8"/>
    <property type="match status" value="1"/>
</dbReference>
<evidence type="ECO:0000259" key="8">
    <source>
        <dbReference type="Pfam" id="PF04825"/>
    </source>
</evidence>
<evidence type="ECO:0000256" key="6">
    <source>
        <dbReference type="SAM" id="MobiDB-lite"/>
    </source>
</evidence>
<feature type="compositionally biased region" description="Acidic residues" evidence="6">
    <location>
        <begin position="508"/>
        <end position="517"/>
    </location>
</feature>
<feature type="region of interest" description="Disordered" evidence="6">
    <location>
        <begin position="500"/>
        <end position="528"/>
    </location>
</feature>
<dbReference type="Proteomes" id="UP001158576">
    <property type="component" value="Chromosome 1"/>
</dbReference>
<dbReference type="Pfam" id="PF04825">
    <property type="entry name" value="Rad21_Rec8_N"/>
    <property type="match status" value="1"/>
</dbReference>
<sequence>MFAHEIILEKSGPLARVWLAAHWDKKLKKKDIFETKLIESVDNIINPKMKLALRTSGHLLLGVVKIYNRKTGFLYTDCNEAIIKLRSAFRPEQKEMTIKENKTKKDDKKLFLSNIDLGDIDDKLPDINDLDLDKNRARLEEITLREENDFLNADDLELNDSYPYQGDLAIDFNNEEMMRDLTEVFGEHQLDLGGHDTNFLGDDQSEMGDDHTLGGGSPPEIDQDLGDAPGHAMENYDNPMSVHMMEDTIDDGPMSPPPRPPRPETADSIMDSQPPTPITVNFGSIQEPMTPGGMSQTSSLAMERPEQPPTPMYHDSMPPSPMHPQTPMSNPVMQSTMLQRTPPSPAQPIHVPQSPQQQQAQRMQLRDRRQPERPQSTRSFVLEPTEHITPKGGRRKIRRQLTIDQAIGIDAETMRSQLRDHDDIVGRSVMAPPVEKILRSKEDTSVDKLFMLPISSIHTGLHQSCFISNCRPDLPACANLRIEQANVDSYNTHLYMDQQQQLDRSHDSDDDGYDYDDNYGGPPSVASYHEEGRRDINQHINSQQNISHQDSQWDRAVNQMPNNMSNPNDMSIQAADFTLGSSMNDNSMIPQQKELPPPSPAHSIHDNLSMPPTPGAPVQNWGASGALSAAPSPMPMPESPAAAPSPAPSMGLPEPELPMDPIPPTIQQPEPSSSESSNYEPEPKRMRTASAEADFQEVEAGKGTAACIKLTQRLLMENNVVSLNQMAYGNNRKLAAQKFYSSLVMLKHETIEAHQNEPFGDIIIRKGSNFGAEILDHC</sequence>
<feature type="compositionally biased region" description="Polar residues" evidence="6">
    <location>
        <begin position="580"/>
        <end position="590"/>
    </location>
</feature>
<proteinExistence type="inferred from homology"/>
<dbReference type="EMBL" id="OU015566">
    <property type="protein sequence ID" value="CAG5107756.1"/>
    <property type="molecule type" value="Genomic_DNA"/>
</dbReference>
<comment type="similarity">
    <text evidence="3">Belongs to the rad21 family.</text>
</comment>
<feature type="domain" description="Rad21/Rec8-like protein C-terminal eukaryotic" evidence="7">
    <location>
        <begin position="718"/>
        <end position="770"/>
    </location>
</feature>
<reference evidence="9 10" key="1">
    <citation type="submission" date="2021-04" db="EMBL/GenBank/DDBJ databases">
        <authorList>
            <person name="Bliznina A."/>
        </authorList>
    </citation>
    <scope>NUCLEOTIDE SEQUENCE [LARGE SCALE GENOMIC DNA]</scope>
</reference>
<feature type="compositionally biased region" description="Low complexity" evidence="6">
    <location>
        <begin position="667"/>
        <end position="680"/>
    </location>
</feature>
<name>A0ABN7SYJ0_OIKDI</name>
<dbReference type="CDD" id="cd21792">
    <property type="entry name" value="Rad21_Rec8_M_NXP1-like"/>
    <property type="match status" value="1"/>
</dbReference>
<organism evidence="9 10">
    <name type="scientific">Oikopleura dioica</name>
    <name type="common">Tunicate</name>
    <dbReference type="NCBI Taxonomy" id="34765"/>
    <lineage>
        <taxon>Eukaryota</taxon>
        <taxon>Metazoa</taxon>
        <taxon>Chordata</taxon>
        <taxon>Tunicata</taxon>
        <taxon>Appendicularia</taxon>
        <taxon>Copelata</taxon>
        <taxon>Oikopleuridae</taxon>
        <taxon>Oikopleura</taxon>
    </lineage>
</organism>
<feature type="domain" description="Rad21/Rec8-like protein N-terminal" evidence="8">
    <location>
        <begin position="1"/>
        <end position="105"/>
    </location>
</feature>
<feature type="compositionally biased region" description="Pro residues" evidence="6">
    <location>
        <begin position="655"/>
        <end position="666"/>
    </location>
</feature>
<dbReference type="PANTHER" id="PTHR12585">
    <property type="entry name" value="SCC1 / RAD21 FAMILY MEMBER"/>
    <property type="match status" value="1"/>
</dbReference>
<evidence type="ECO:0000256" key="3">
    <source>
        <dbReference type="ARBA" id="ARBA00009870"/>
    </source>
</evidence>
<dbReference type="InterPro" id="IPR023093">
    <property type="entry name" value="ScpA-like_C"/>
</dbReference>
<evidence type="ECO:0000313" key="9">
    <source>
        <dbReference type="EMBL" id="CAG5107756.1"/>
    </source>
</evidence>
<evidence type="ECO:0000259" key="7">
    <source>
        <dbReference type="Pfam" id="PF04824"/>
    </source>
</evidence>
<feature type="compositionally biased region" description="Polar residues" evidence="6">
    <location>
        <begin position="270"/>
        <end position="284"/>
    </location>
</feature>
<feature type="region of interest" description="Disordered" evidence="6">
    <location>
        <begin position="201"/>
        <end position="222"/>
    </location>
</feature>
<dbReference type="InterPro" id="IPR049589">
    <property type="entry name" value="NXP1_M-like"/>
</dbReference>
<dbReference type="InterPro" id="IPR006909">
    <property type="entry name" value="Rad21/Rec8_C_eu"/>
</dbReference>